<feature type="region of interest" description="Disordered" evidence="1">
    <location>
        <begin position="1"/>
        <end position="37"/>
    </location>
</feature>
<evidence type="ECO:0000313" key="2">
    <source>
        <dbReference type="EMBL" id="KAH7040951.1"/>
    </source>
</evidence>
<evidence type="ECO:0000313" key="3">
    <source>
        <dbReference type="Proteomes" id="UP000756346"/>
    </source>
</evidence>
<feature type="region of interest" description="Disordered" evidence="1">
    <location>
        <begin position="409"/>
        <end position="430"/>
    </location>
</feature>
<reference evidence="2" key="1">
    <citation type="journal article" date="2021" name="Nat. Commun.">
        <title>Genetic determinants of endophytism in the Arabidopsis root mycobiome.</title>
        <authorList>
            <person name="Mesny F."/>
            <person name="Miyauchi S."/>
            <person name="Thiergart T."/>
            <person name="Pickel B."/>
            <person name="Atanasova L."/>
            <person name="Karlsson M."/>
            <person name="Huettel B."/>
            <person name="Barry K.W."/>
            <person name="Haridas S."/>
            <person name="Chen C."/>
            <person name="Bauer D."/>
            <person name="Andreopoulos W."/>
            <person name="Pangilinan J."/>
            <person name="LaButti K."/>
            <person name="Riley R."/>
            <person name="Lipzen A."/>
            <person name="Clum A."/>
            <person name="Drula E."/>
            <person name="Henrissat B."/>
            <person name="Kohler A."/>
            <person name="Grigoriev I.V."/>
            <person name="Martin F.M."/>
            <person name="Hacquard S."/>
        </authorList>
    </citation>
    <scope>NUCLEOTIDE SEQUENCE</scope>
    <source>
        <strain evidence="2">MPI-CAGE-CH-0230</strain>
    </source>
</reference>
<evidence type="ECO:0008006" key="4">
    <source>
        <dbReference type="Google" id="ProtNLM"/>
    </source>
</evidence>
<keyword evidence="3" id="KW-1185">Reference proteome</keyword>
<organism evidence="2 3">
    <name type="scientific">Microdochium trichocladiopsis</name>
    <dbReference type="NCBI Taxonomy" id="1682393"/>
    <lineage>
        <taxon>Eukaryota</taxon>
        <taxon>Fungi</taxon>
        <taxon>Dikarya</taxon>
        <taxon>Ascomycota</taxon>
        <taxon>Pezizomycotina</taxon>
        <taxon>Sordariomycetes</taxon>
        <taxon>Xylariomycetidae</taxon>
        <taxon>Xylariales</taxon>
        <taxon>Microdochiaceae</taxon>
        <taxon>Microdochium</taxon>
    </lineage>
</organism>
<dbReference type="OrthoDB" id="5275938at2759"/>
<proteinExistence type="predicted"/>
<dbReference type="GeneID" id="70187469"/>
<accession>A0A9P8YK66</accession>
<protein>
    <recommendedName>
        <fullName evidence="4">BTB domain-containing protein</fullName>
    </recommendedName>
</protein>
<dbReference type="AlphaFoldDB" id="A0A9P8YK66"/>
<dbReference type="RefSeq" id="XP_046019006.1">
    <property type="nucleotide sequence ID" value="XM_046157923.1"/>
</dbReference>
<dbReference type="Proteomes" id="UP000756346">
    <property type="component" value="Unassembled WGS sequence"/>
</dbReference>
<gene>
    <name evidence="2" type="ORF">B0I36DRAFT_358178</name>
</gene>
<dbReference type="EMBL" id="JAGTJQ010000001">
    <property type="protein sequence ID" value="KAH7040951.1"/>
    <property type="molecule type" value="Genomic_DNA"/>
</dbReference>
<comment type="caution">
    <text evidence="2">The sequence shown here is derived from an EMBL/GenBank/DDBJ whole genome shotgun (WGS) entry which is preliminary data.</text>
</comment>
<name>A0A9P8YK66_9PEZI</name>
<evidence type="ECO:0000256" key="1">
    <source>
        <dbReference type="SAM" id="MobiDB-lite"/>
    </source>
</evidence>
<sequence>MTGTQVTISDGSQAQKASKTASKKKSGHNESSPGVSLSIPSVKSGFVSSNSPIRTEQAADANFSALHGSKQSYNSGDMIHVVVGGAEIVASSSAMMLASPVWGAMLADSFKLTERQTGLTIIKLDGDAKAITLLLDIVHYRFAEVPSTTSLSELYQLSLTIAQYKCEPLIHPWARTWLGLLNLNSANFVSEKDSHKALWIAYTLGDEELYKTMLKTLILSLSRNSDGDLSIEASIKLTDMVLPVALLDIICETRMVLLDTLLTGISKAINPDSAIEICRVGKDEDQCEAIVIGSVMKQLRRHKLFPELPKAVDYKGSVQALAATIKSIKSLTFVGQNPVPHQSHDGCKLGLDDMADSVLAELPLVITDEHQEHLYLQGRKSGIITAPQTAEVKPAVQQQVEHEGLISTVHSSPCASERETSPSKPAESVEEASIVRSAVVNDDVVADTNKTSEFPAW</sequence>
<feature type="compositionally biased region" description="Polar residues" evidence="1">
    <location>
        <begin position="1"/>
        <end position="11"/>
    </location>
</feature>